<dbReference type="InterPro" id="IPR011990">
    <property type="entry name" value="TPR-like_helical_dom_sf"/>
</dbReference>
<evidence type="ECO:0000256" key="2">
    <source>
        <dbReference type="ARBA" id="ARBA00022737"/>
    </source>
</evidence>
<feature type="repeat" description="PPR" evidence="3">
    <location>
        <begin position="40"/>
        <end position="74"/>
    </location>
</feature>
<dbReference type="Pfam" id="PF12854">
    <property type="entry name" value="PPR_1"/>
    <property type="match status" value="1"/>
</dbReference>
<accession>A0A6A2XVH1</accession>
<protein>
    <submittedName>
        <fullName evidence="4">PfkB-like carbohydrate kinase family protein</fullName>
    </submittedName>
</protein>
<evidence type="ECO:0000256" key="1">
    <source>
        <dbReference type="ARBA" id="ARBA00007626"/>
    </source>
</evidence>
<feature type="repeat" description="PPR" evidence="3">
    <location>
        <begin position="110"/>
        <end position="144"/>
    </location>
</feature>
<evidence type="ECO:0000256" key="3">
    <source>
        <dbReference type="PROSITE-ProRule" id="PRU00708"/>
    </source>
</evidence>
<comment type="similarity">
    <text evidence="1">Belongs to the PPR family. P subfamily.</text>
</comment>
<evidence type="ECO:0000313" key="5">
    <source>
        <dbReference type="Proteomes" id="UP000436088"/>
    </source>
</evidence>
<dbReference type="EMBL" id="VEPZ02001330">
    <property type="protein sequence ID" value="KAE8679702.1"/>
    <property type="molecule type" value="Genomic_DNA"/>
</dbReference>
<gene>
    <name evidence="4" type="ORF">F3Y22_tig00111398pilonHSYRG00366</name>
</gene>
<keyword evidence="2" id="KW-0677">Repeat</keyword>
<sequence>MGCHPNSQIFNYLLSCLRKNDTAVADELLELMLQSGCPPDALTFEIFICHFCSHGKLDTAFEWLDKMESDDIEPRQTTHAAFIKGYFKLQQYQEAHQYVVVSSGKYKTASNTIYSLLANLHIKRGEPVIAQPVLSEMIEKGLKPNFAVYMNVLKHLQKSGRQDLARNLESSFSSFISQQCAGNG</sequence>
<keyword evidence="5" id="KW-1185">Reference proteome</keyword>
<organism evidence="4 5">
    <name type="scientific">Hibiscus syriacus</name>
    <name type="common">Rose of Sharon</name>
    <dbReference type="NCBI Taxonomy" id="106335"/>
    <lineage>
        <taxon>Eukaryota</taxon>
        <taxon>Viridiplantae</taxon>
        <taxon>Streptophyta</taxon>
        <taxon>Embryophyta</taxon>
        <taxon>Tracheophyta</taxon>
        <taxon>Spermatophyta</taxon>
        <taxon>Magnoliopsida</taxon>
        <taxon>eudicotyledons</taxon>
        <taxon>Gunneridae</taxon>
        <taxon>Pentapetalae</taxon>
        <taxon>rosids</taxon>
        <taxon>malvids</taxon>
        <taxon>Malvales</taxon>
        <taxon>Malvaceae</taxon>
        <taxon>Malvoideae</taxon>
        <taxon>Hibiscus</taxon>
    </lineage>
</organism>
<dbReference type="PROSITE" id="PS51375">
    <property type="entry name" value="PPR"/>
    <property type="match status" value="2"/>
</dbReference>
<evidence type="ECO:0000313" key="4">
    <source>
        <dbReference type="EMBL" id="KAE8679702.1"/>
    </source>
</evidence>
<dbReference type="InterPro" id="IPR002885">
    <property type="entry name" value="PPR_rpt"/>
</dbReference>
<reference evidence="4" key="1">
    <citation type="submission" date="2019-09" db="EMBL/GenBank/DDBJ databases">
        <title>Draft genome information of white flower Hibiscus syriacus.</title>
        <authorList>
            <person name="Kim Y.-M."/>
        </authorList>
    </citation>
    <scope>NUCLEOTIDE SEQUENCE [LARGE SCALE GENOMIC DNA]</scope>
    <source>
        <strain evidence="4">YM2019G1</strain>
    </source>
</reference>
<comment type="caution">
    <text evidence="4">The sequence shown here is derived from an EMBL/GenBank/DDBJ whole genome shotgun (WGS) entry which is preliminary data.</text>
</comment>
<dbReference type="NCBIfam" id="TIGR00756">
    <property type="entry name" value="PPR"/>
    <property type="match status" value="2"/>
</dbReference>
<proteinExistence type="inferred from homology"/>
<dbReference type="Proteomes" id="UP000436088">
    <property type="component" value="Unassembled WGS sequence"/>
</dbReference>
<dbReference type="PANTHER" id="PTHR47936:SF3">
    <property type="entry name" value="PENTACOTRIPEPTIDE-REPEAT REGION OF PRORP DOMAIN-CONTAINING PROTEIN"/>
    <property type="match status" value="1"/>
</dbReference>
<dbReference type="AlphaFoldDB" id="A0A6A2XVH1"/>
<dbReference type="GO" id="GO:0016301">
    <property type="term" value="F:kinase activity"/>
    <property type="evidence" value="ECO:0007669"/>
    <property type="project" value="UniProtKB-KW"/>
</dbReference>
<dbReference type="Gene3D" id="1.25.40.10">
    <property type="entry name" value="Tetratricopeptide repeat domain"/>
    <property type="match status" value="2"/>
</dbReference>
<name>A0A6A2XVH1_HIBSY</name>
<dbReference type="PANTHER" id="PTHR47936">
    <property type="entry name" value="PPR_LONG DOMAIN-CONTAINING PROTEIN"/>
    <property type="match status" value="1"/>
</dbReference>